<sequence>MNITGKKLKKIYNFDEGNLYFYNDLIIGEVLEGVHISCETLQSYFEFFKENYSEPFGYISYRKNSYSIDPQIYAVLPEGGLLKGIAIVSDQKFSSLNARVEKALYKGRFELFTTLNAAVNWLDTLTPLNTSKISFSDTSENK</sequence>
<evidence type="ECO:0000313" key="1">
    <source>
        <dbReference type="EMBL" id="PTX62724.1"/>
    </source>
</evidence>
<comment type="caution">
    <text evidence="1">The sequence shown here is derived from an EMBL/GenBank/DDBJ whole genome shotgun (WGS) entry which is preliminary data.</text>
</comment>
<organism evidence="1 2">
    <name type="scientific">Kordia periserrulae</name>
    <dbReference type="NCBI Taxonomy" id="701523"/>
    <lineage>
        <taxon>Bacteria</taxon>
        <taxon>Pseudomonadati</taxon>
        <taxon>Bacteroidota</taxon>
        <taxon>Flavobacteriia</taxon>
        <taxon>Flavobacteriales</taxon>
        <taxon>Flavobacteriaceae</taxon>
        <taxon>Kordia</taxon>
    </lineage>
</organism>
<gene>
    <name evidence="1" type="ORF">C8N46_102121</name>
</gene>
<dbReference type="Proteomes" id="UP000244090">
    <property type="component" value="Unassembled WGS sequence"/>
</dbReference>
<dbReference type="EMBL" id="QBKT01000002">
    <property type="protein sequence ID" value="PTX62724.1"/>
    <property type="molecule type" value="Genomic_DNA"/>
</dbReference>
<protein>
    <recommendedName>
        <fullName evidence="3">SpoIIAA-like protein</fullName>
    </recommendedName>
</protein>
<dbReference type="AlphaFoldDB" id="A0A2T6C331"/>
<name>A0A2T6C331_9FLAO</name>
<keyword evidence="2" id="KW-1185">Reference proteome</keyword>
<accession>A0A2T6C331</accession>
<evidence type="ECO:0000313" key="2">
    <source>
        <dbReference type="Proteomes" id="UP000244090"/>
    </source>
</evidence>
<proteinExistence type="predicted"/>
<evidence type="ECO:0008006" key="3">
    <source>
        <dbReference type="Google" id="ProtNLM"/>
    </source>
</evidence>
<dbReference type="RefSeq" id="WP_108113709.1">
    <property type="nucleotide sequence ID" value="NZ_QBKT01000002.1"/>
</dbReference>
<reference evidence="1 2" key="1">
    <citation type="submission" date="2018-04" db="EMBL/GenBank/DDBJ databases">
        <title>Genomic Encyclopedia of Archaeal and Bacterial Type Strains, Phase II (KMG-II): from individual species to whole genera.</title>
        <authorList>
            <person name="Goeker M."/>
        </authorList>
    </citation>
    <scope>NUCLEOTIDE SEQUENCE [LARGE SCALE GENOMIC DNA]</scope>
    <source>
        <strain evidence="1 2">DSM 25731</strain>
    </source>
</reference>
<dbReference type="OrthoDB" id="1144359at2"/>